<dbReference type="RefSeq" id="WP_060325195.1">
    <property type="nucleotide sequence ID" value="NZ_LPIU01000094.1"/>
</dbReference>
<dbReference type="GO" id="GO:0006351">
    <property type="term" value="P:DNA-templated transcription"/>
    <property type="evidence" value="ECO:0007669"/>
    <property type="project" value="TreeGrafter"/>
</dbReference>
<evidence type="ECO:0000256" key="2">
    <source>
        <dbReference type="ARBA" id="ARBA00023015"/>
    </source>
</evidence>
<evidence type="ECO:0000256" key="1">
    <source>
        <dbReference type="ARBA" id="ARBA00009437"/>
    </source>
</evidence>
<dbReference type="Gene3D" id="1.10.10.10">
    <property type="entry name" value="Winged helix-like DNA-binding domain superfamily/Winged helix DNA-binding domain"/>
    <property type="match status" value="1"/>
</dbReference>
<keyword evidence="3" id="KW-0238">DNA-binding</keyword>
<dbReference type="SUPFAM" id="SSF53850">
    <property type="entry name" value="Periplasmic binding protein-like II"/>
    <property type="match status" value="1"/>
</dbReference>
<dbReference type="OrthoDB" id="570111at2"/>
<evidence type="ECO:0000256" key="4">
    <source>
        <dbReference type="ARBA" id="ARBA00023163"/>
    </source>
</evidence>
<accession>A0A107FR05</accession>
<reference evidence="6 7" key="1">
    <citation type="submission" date="2015-11" db="EMBL/GenBank/DDBJ databases">
        <title>Expanding the genomic diversity of Burkholderia species for the development of highly accurate diagnostics.</title>
        <authorList>
            <person name="Sahl J."/>
            <person name="Keim P."/>
            <person name="Wagner D."/>
        </authorList>
    </citation>
    <scope>NUCLEOTIDE SEQUENCE [LARGE SCALE GENOMIC DNA]</scope>
    <source>
        <strain evidence="6 7">MSMB2167WGS</strain>
    </source>
</reference>
<dbReference type="Pfam" id="PF03466">
    <property type="entry name" value="LysR_substrate"/>
    <property type="match status" value="1"/>
</dbReference>
<organism evidence="6 7">
    <name type="scientific">Burkholderia ubonensis</name>
    <dbReference type="NCBI Taxonomy" id="101571"/>
    <lineage>
        <taxon>Bacteria</taxon>
        <taxon>Pseudomonadati</taxon>
        <taxon>Pseudomonadota</taxon>
        <taxon>Betaproteobacteria</taxon>
        <taxon>Burkholderiales</taxon>
        <taxon>Burkholderiaceae</taxon>
        <taxon>Burkholderia</taxon>
        <taxon>Burkholderia cepacia complex</taxon>
    </lineage>
</organism>
<dbReference type="Proteomes" id="UP000062998">
    <property type="component" value="Unassembled WGS sequence"/>
</dbReference>
<comment type="caution">
    <text evidence="6">The sequence shown here is derived from an EMBL/GenBank/DDBJ whole genome shotgun (WGS) entry which is preliminary data.</text>
</comment>
<evidence type="ECO:0000256" key="3">
    <source>
        <dbReference type="ARBA" id="ARBA00023125"/>
    </source>
</evidence>
<dbReference type="EMBL" id="LPIX01000063">
    <property type="protein sequence ID" value="KWE01090.1"/>
    <property type="molecule type" value="Genomic_DNA"/>
</dbReference>
<dbReference type="InterPro" id="IPR058163">
    <property type="entry name" value="LysR-type_TF_proteobact-type"/>
</dbReference>
<dbReference type="PANTHER" id="PTHR30537">
    <property type="entry name" value="HTH-TYPE TRANSCRIPTIONAL REGULATOR"/>
    <property type="match status" value="1"/>
</dbReference>
<name>A0A107FR05_9BURK</name>
<protein>
    <submittedName>
        <fullName evidence="6">LysR family transcriptional regulator</fullName>
    </submittedName>
</protein>
<dbReference type="GO" id="GO:0043565">
    <property type="term" value="F:sequence-specific DNA binding"/>
    <property type="evidence" value="ECO:0007669"/>
    <property type="project" value="TreeGrafter"/>
</dbReference>
<dbReference type="InterPro" id="IPR000847">
    <property type="entry name" value="LysR_HTH_N"/>
</dbReference>
<keyword evidence="4" id="KW-0804">Transcription</keyword>
<dbReference type="InterPro" id="IPR036388">
    <property type="entry name" value="WH-like_DNA-bd_sf"/>
</dbReference>
<evidence type="ECO:0000313" key="7">
    <source>
        <dbReference type="Proteomes" id="UP000062998"/>
    </source>
</evidence>
<sequence length="322" mass="34990">MRHHPEPVSGNLNWDDLRFFLEVARTQRASGAAKRLGVDYTTVARRIRALEEAMGTLLFDKSRSGGFALTAEGQRLVAYADAMETTVQSACDQVANTGHALSGHVRIGSTEGFGCFFLAPQLAQFRAAHPHVTVDLLPVPHFVSLTKREADLAITLERPERGPYVCTKLCDYQLRLYATRAYLASHAPIAGVGDLAAHTFISYVDDLAFSSELLYLERAVPGATAGLRTTSVIAQYFAALQGGGLAILPCFIAAQQPALVPVLADEVVVTRCFWLTCREDLRKLRRVTALWDYLRAAADANRGLLAGESGELRFVGAADPLA</sequence>
<dbReference type="PROSITE" id="PS50931">
    <property type="entry name" value="HTH_LYSR"/>
    <property type="match status" value="1"/>
</dbReference>
<proteinExistence type="inferred from homology"/>
<dbReference type="SUPFAM" id="SSF46785">
    <property type="entry name" value="Winged helix' DNA-binding domain"/>
    <property type="match status" value="1"/>
</dbReference>
<dbReference type="PANTHER" id="PTHR30537:SF3">
    <property type="entry name" value="TRANSCRIPTIONAL REGULATORY PROTEIN"/>
    <property type="match status" value="1"/>
</dbReference>
<dbReference type="AlphaFoldDB" id="A0A107FR05"/>
<feature type="domain" description="HTH lysR-type" evidence="5">
    <location>
        <begin position="12"/>
        <end position="70"/>
    </location>
</feature>
<evidence type="ECO:0000313" key="6">
    <source>
        <dbReference type="EMBL" id="KWE01090.1"/>
    </source>
</evidence>
<dbReference type="InterPro" id="IPR036390">
    <property type="entry name" value="WH_DNA-bd_sf"/>
</dbReference>
<gene>
    <name evidence="6" type="ORF">WL73_16085</name>
</gene>
<dbReference type="GO" id="GO:0003700">
    <property type="term" value="F:DNA-binding transcription factor activity"/>
    <property type="evidence" value="ECO:0007669"/>
    <property type="project" value="InterPro"/>
</dbReference>
<dbReference type="Gene3D" id="3.40.190.290">
    <property type="match status" value="1"/>
</dbReference>
<dbReference type="Pfam" id="PF00126">
    <property type="entry name" value="HTH_1"/>
    <property type="match status" value="1"/>
</dbReference>
<dbReference type="InterPro" id="IPR005119">
    <property type="entry name" value="LysR_subst-bd"/>
</dbReference>
<comment type="similarity">
    <text evidence="1">Belongs to the LysR transcriptional regulatory family.</text>
</comment>
<keyword evidence="2" id="KW-0805">Transcription regulation</keyword>
<evidence type="ECO:0000259" key="5">
    <source>
        <dbReference type="PROSITE" id="PS50931"/>
    </source>
</evidence>